<proteinExistence type="predicted"/>
<evidence type="ECO:0000313" key="10">
    <source>
        <dbReference type="Proteomes" id="UP000241771"/>
    </source>
</evidence>
<evidence type="ECO:0000256" key="4">
    <source>
        <dbReference type="ARBA" id="ARBA00022729"/>
    </source>
</evidence>
<accession>A0A2T3NYX6</accession>
<evidence type="ECO:0000256" key="7">
    <source>
        <dbReference type="ARBA" id="ARBA00023237"/>
    </source>
</evidence>
<dbReference type="Proteomes" id="UP000241771">
    <property type="component" value="Unassembled WGS sequence"/>
</dbReference>
<evidence type="ECO:0000313" key="9">
    <source>
        <dbReference type="EMBL" id="PSW21475.1"/>
    </source>
</evidence>
<evidence type="ECO:0000256" key="8">
    <source>
        <dbReference type="SAM" id="SignalP"/>
    </source>
</evidence>
<dbReference type="EMBL" id="PYMA01000002">
    <property type="protein sequence ID" value="PSW21475.1"/>
    <property type="molecule type" value="Genomic_DNA"/>
</dbReference>
<evidence type="ECO:0008006" key="11">
    <source>
        <dbReference type="Google" id="ProtNLM"/>
    </source>
</evidence>
<dbReference type="GO" id="GO:0006811">
    <property type="term" value="P:monoatomic ion transport"/>
    <property type="evidence" value="ECO:0007669"/>
    <property type="project" value="UniProtKB-KW"/>
</dbReference>
<dbReference type="PANTHER" id="PTHR34501">
    <property type="entry name" value="PROTEIN YDDL-RELATED"/>
    <property type="match status" value="1"/>
</dbReference>
<keyword evidence="4 8" id="KW-0732">Signal</keyword>
<evidence type="ECO:0000256" key="5">
    <source>
        <dbReference type="ARBA" id="ARBA00023065"/>
    </source>
</evidence>
<dbReference type="PANTHER" id="PTHR34501:SF9">
    <property type="entry name" value="MAJOR OUTER MEMBRANE PROTEIN P.IA"/>
    <property type="match status" value="1"/>
</dbReference>
<evidence type="ECO:0000256" key="1">
    <source>
        <dbReference type="ARBA" id="ARBA00022448"/>
    </source>
</evidence>
<comment type="caution">
    <text evidence="9">The sequence shown here is derived from an EMBL/GenBank/DDBJ whole genome shotgun (WGS) entry which is preliminary data.</text>
</comment>
<evidence type="ECO:0000256" key="3">
    <source>
        <dbReference type="ARBA" id="ARBA00022692"/>
    </source>
</evidence>
<dbReference type="GO" id="GO:0046930">
    <property type="term" value="C:pore complex"/>
    <property type="evidence" value="ECO:0007669"/>
    <property type="project" value="UniProtKB-KW"/>
</dbReference>
<gene>
    <name evidence="9" type="ORF">C9I98_05980</name>
</gene>
<dbReference type="InterPro" id="IPR050298">
    <property type="entry name" value="Gram-neg_bact_OMP"/>
</dbReference>
<evidence type="ECO:0000256" key="2">
    <source>
        <dbReference type="ARBA" id="ARBA00022452"/>
    </source>
</evidence>
<reference evidence="9 10" key="1">
    <citation type="submission" date="2018-01" db="EMBL/GenBank/DDBJ databases">
        <title>Whole genome sequencing of Histamine producing bacteria.</title>
        <authorList>
            <person name="Butler K."/>
        </authorList>
    </citation>
    <scope>NUCLEOTIDE SEQUENCE [LARGE SCALE GENOMIC DNA]</scope>
    <source>
        <strain evidence="9 10">DSM 100436</strain>
    </source>
</reference>
<dbReference type="RefSeq" id="WP_107271706.1">
    <property type="nucleotide sequence ID" value="NZ_PYMA01000002.1"/>
</dbReference>
<protein>
    <recommendedName>
        <fullName evidence="11">Porin</fullName>
    </recommendedName>
</protein>
<evidence type="ECO:0000256" key="6">
    <source>
        <dbReference type="ARBA" id="ARBA00023114"/>
    </source>
</evidence>
<organism evidence="9 10">
    <name type="scientific">Photobacterium sanctipauli</name>
    <dbReference type="NCBI Taxonomy" id="1342794"/>
    <lineage>
        <taxon>Bacteria</taxon>
        <taxon>Pseudomonadati</taxon>
        <taxon>Pseudomonadota</taxon>
        <taxon>Gammaproteobacteria</taxon>
        <taxon>Vibrionales</taxon>
        <taxon>Vibrionaceae</taxon>
        <taxon>Photobacterium</taxon>
    </lineage>
</organism>
<keyword evidence="5" id="KW-0406">Ion transport</keyword>
<feature type="signal peptide" evidence="8">
    <location>
        <begin position="1"/>
        <end position="26"/>
    </location>
</feature>
<keyword evidence="3" id="KW-0812">Transmembrane</keyword>
<keyword evidence="2" id="KW-1134">Transmembrane beta strand</keyword>
<name>A0A2T3NYX6_9GAMM</name>
<dbReference type="AlphaFoldDB" id="A0A2T3NYX6"/>
<keyword evidence="2" id="KW-0472">Membrane</keyword>
<keyword evidence="1" id="KW-0813">Transport</keyword>
<sequence length="361" mass="40567">MNITPHNKTVVATVLSSLLIAPSVHAVSIYKHDNGDYIDLYGEVGIGGYFGAEYKSDEFYTDKTYIDDSYGTLGIKGLNGDLHYRLEFDLERENWKGGSGDMVTTIDKVYVGYELNNYHYIEAGLTDTAFDDYDKYGDFTFDTTVETGEAGDQDATVKYEGRYPYDIKVGISYSYDGESSSGELQGNIVNGYAGYFGKTFSIVLGLEGRGGSAGESKYGEQRLVGLAMRYSVTQDLTLGFNGFIEKEDIAQNKVAIDITDPEDEKYRFNDYQTLTNEGALISAKYDISQRWQLVGSMNYEAYEKWDRNSEFWDEVEDRWGRSRTWATMGVNFMPTQSSIIAVEGNVGEAAQNVYAYARVYF</sequence>
<dbReference type="SUPFAM" id="SSF56935">
    <property type="entry name" value="Porins"/>
    <property type="match status" value="1"/>
</dbReference>
<keyword evidence="7" id="KW-0998">Cell outer membrane</keyword>
<feature type="chain" id="PRO_5015680590" description="Porin" evidence="8">
    <location>
        <begin position="27"/>
        <end position="361"/>
    </location>
</feature>
<keyword evidence="10" id="KW-1185">Reference proteome</keyword>
<dbReference type="GO" id="GO:0015288">
    <property type="term" value="F:porin activity"/>
    <property type="evidence" value="ECO:0007669"/>
    <property type="project" value="UniProtKB-KW"/>
</dbReference>
<keyword evidence="6" id="KW-0626">Porin</keyword>